<evidence type="ECO:0000313" key="3">
    <source>
        <dbReference type="Proteomes" id="UP001497516"/>
    </source>
</evidence>
<protein>
    <submittedName>
        <fullName evidence="2">Uncharacterized protein</fullName>
    </submittedName>
</protein>
<name>A0AAV2FML6_9ROSI</name>
<reference evidence="2 3" key="1">
    <citation type="submission" date="2024-04" db="EMBL/GenBank/DDBJ databases">
        <authorList>
            <person name="Fracassetti M."/>
        </authorList>
    </citation>
    <scope>NUCLEOTIDE SEQUENCE [LARGE SCALE GENOMIC DNA]</scope>
</reference>
<dbReference type="EMBL" id="OZ034820">
    <property type="protein sequence ID" value="CAL1399571.1"/>
    <property type="molecule type" value="Genomic_DNA"/>
</dbReference>
<organism evidence="2 3">
    <name type="scientific">Linum trigynum</name>
    <dbReference type="NCBI Taxonomy" id="586398"/>
    <lineage>
        <taxon>Eukaryota</taxon>
        <taxon>Viridiplantae</taxon>
        <taxon>Streptophyta</taxon>
        <taxon>Embryophyta</taxon>
        <taxon>Tracheophyta</taxon>
        <taxon>Spermatophyta</taxon>
        <taxon>Magnoliopsida</taxon>
        <taxon>eudicotyledons</taxon>
        <taxon>Gunneridae</taxon>
        <taxon>Pentapetalae</taxon>
        <taxon>rosids</taxon>
        <taxon>fabids</taxon>
        <taxon>Malpighiales</taxon>
        <taxon>Linaceae</taxon>
        <taxon>Linum</taxon>
    </lineage>
</organism>
<feature type="compositionally biased region" description="Basic residues" evidence="1">
    <location>
        <begin position="57"/>
        <end position="68"/>
    </location>
</feature>
<gene>
    <name evidence="2" type="ORF">LTRI10_LOCUS39747</name>
</gene>
<feature type="region of interest" description="Disordered" evidence="1">
    <location>
        <begin position="53"/>
        <end position="101"/>
    </location>
</feature>
<accession>A0AAV2FML6</accession>
<keyword evidence="3" id="KW-1185">Reference proteome</keyword>
<feature type="region of interest" description="Disordered" evidence="1">
    <location>
        <begin position="1"/>
        <end position="40"/>
    </location>
</feature>
<sequence length="101" mass="11140">MSETATAPQAEEGRMRPEKKRKPEHMSPTCISLPTQDPISNLSFDSLSFAPVESRKTYQRRRSIIRRKSLADITADGSQSEEGESSTPRAPAAGLKPPNNE</sequence>
<proteinExistence type="predicted"/>
<feature type="compositionally biased region" description="Polar residues" evidence="1">
    <location>
        <begin position="29"/>
        <end position="40"/>
    </location>
</feature>
<evidence type="ECO:0000313" key="2">
    <source>
        <dbReference type="EMBL" id="CAL1399571.1"/>
    </source>
</evidence>
<dbReference type="Proteomes" id="UP001497516">
    <property type="component" value="Chromosome 7"/>
</dbReference>
<dbReference type="AlphaFoldDB" id="A0AAV2FML6"/>
<evidence type="ECO:0000256" key="1">
    <source>
        <dbReference type="SAM" id="MobiDB-lite"/>
    </source>
</evidence>